<evidence type="ECO:0000259" key="2">
    <source>
        <dbReference type="PROSITE" id="PS50078"/>
    </source>
</evidence>
<protein>
    <submittedName>
        <fullName evidence="3">POLO box duplicated region</fullName>
    </submittedName>
</protein>
<gene>
    <name evidence="3" type="ORF">X801_06220</name>
</gene>
<organism evidence="3 4">
    <name type="scientific">Opisthorchis viverrini</name>
    <name type="common">Southeast Asian liver fluke</name>
    <dbReference type="NCBI Taxonomy" id="6198"/>
    <lineage>
        <taxon>Eukaryota</taxon>
        <taxon>Metazoa</taxon>
        <taxon>Spiralia</taxon>
        <taxon>Lophotrochozoa</taxon>
        <taxon>Platyhelminthes</taxon>
        <taxon>Trematoda</taxon>
        <taxon>Digenea</taxon>
        <taxon>Opisthorchiida</taxon>
        <taxon>Opisthorchiata</taxon>
        <taxon>Opisthorchiidae</taxon>
        <taxon>Opisthorchis</taxon>
    </lineage>
</organism>
<dbReference type="EMBL" id="KV894700">
    <property type="protein sequence ID" value="OON17932.1"/>
    <property type="molecule type" value="Genomic_DNA"/>
</dbReference>
<feature type="compositionally biased region" description="Polar residues" evidence="1">
    <location>
        <begin position="71"/>
        <end position="87"/>
    </location>
</feature>
<dbReference type="Pfam" id="PF00659">
    <property type="entry name" value="POLO_box"/>
    <property type="match status" value="1"/>
</dbReference>
<dbReference type="AlphaFoldDB" id="A0A1S8WTU4"/>
<dbReference type="InterPro" id="IPR036947">
    <property type="entry name" value="POLO_box_dom_sf"/>
</dbReference>
<dbReference type="CDD" id="cd13117">
    <property type="entry name" value="POLO_box_2"/>
    <property type="match status" value="1"/>
</dbReference>
<evidence type="ECO:0000313" key="4">
    <source>
        <dbReference type="Proteomes" id="UP000243686"/>
    </source>
</evidence>
<dbReference type="Gene3D" id="3.30.1120.30">
    <property type="entry name" value="POLO box domain"/>
    <property type="match status" value="1"/>
</dbReference>
<proteinExistence type="predicted"/>
<accession>A0A1S8WTU4</accession>
<feature type="region of interest" description="Disordered" evidence="1">
    <location>
        <begin position="71"/>
        <end position="121"/>
    </location>
</feature>
<sequence length="121" mass="13076">MVLHLSNGTLQINFFEDHAKIILCPLMRAVTYIDSNRDFKTYQFQMLQTGGIIQDLLKRLEYAKTMIDTLTASLPQGGPSSTKSAPNDGNAKPNAPIQSAVRKTTATATGPPAPATGKLTK</sequence>
<feature type="domain" description="POLO box" evidence="2">
    <location>
        <begin position="1"/>
        <end position="72"/>
    </location>
</feature>
<dbReference type="PROSITE" id="PS50078">
    <property type="entry name" value="POLO_BOX"/>
    <property type="match status" value="1"/>
</dbReference>
<evidence type="ECO:0000313" key="3">
    <source>
        <dbReference type="EMBL" id="OON17932.1"/>
    </source>
</evidence>
<reference evidence="3 4" key="1">
    <citation type="submission" date="2015-03" db="EMBL/GenBank/DDBJ databases">
        <title>Draft genome of the nematode, Opisthorchis viverrini.</title>
        <authorList>
            <person name="Mitreva M."/>
        </authorList>
    </citation>
    <scope>NUCLEOTIDE SEQUENCE [LARGE SCALE GENOMIC DNA]</scope>
    <source>
        <strain evidence="3">Khon Kaen</strain>
    </source>
</reference>
<dbReference type="InterPro" id="IPR000959">
    <property type="entry name" value="POLO_box_dom"/>
</dbReference>
<keyword evidence="4" id="KW-1185">Reference proteome</keyword>
<dbReference type="Proteomes" id="UP000243686">
    <property type="component" value="Unassembled WGS sequence"/>
</dbReference>
<evidence type="ECO:0000256" key="1">
    <source>
        <dbReference type="SAM" id="MobiDB-lite"/>
    </source>
</evidence>
<dbReference type="InterPro" id="IPR033695">
    <property type="entry name" value="POLO_box_2"/>
</dbReference>
<dbReference type="SUPFAM" id="SSF82615">
    <property type="entry name" value="Polo-box domain"/>
    <property type="match status" value="1"/>
</dbReference>
<name>A0A1S8WTU4_OPIVI</name>